<dbReference type="InterPro" id="IPR004045">
    <property type="entry name" value="Glutathione_S-Trfase_N"/>
</dbReference>
<feature type="domain" description="GST N-terminal" evidence="2">
    <location>
        <begin position="1"/>
        <end position="80"/>
    </location>
</feature>
<evidence type="ECO:0000259" key="2">
    <source>
        <dbReference type="PROSITE" id="PS50404"/>
    </source>
</evidence>
<feature type="domain" description="GST C-terminal" evidence="3">
    <location>
        <begin position="85"/>
        <end position="211"/>
    </location>
</feature>
<dbReference type="InterPro" id="IPR036249">
    <property type="entry name" value="Thioredoxin-like_sf"/>
</dbReference>
<dbReference type="InterPro" id="IPR010987">
    <property type="entry name" value="Glutathione-S-Trfase_C-like"/>
</dbReference>
<dbReference type="PANTHER" id="PTHR42673">
    <property type="entry name" value="MALEYLACETOACETATE ISOMERASE"/>
    <property type="match status" value="1"/>
</dbReference>
<evidence type="ECO:0000313" key="5">
    <source>
        <dbReference type="Proteomes" id="UP000015527"/>
    </source>
</evidence>
<dbReference type="eggNOG" id="COG0625">
    <property type="taxonomic scope" value="Bacteria"/>
</dbReference>
<dbReference type="InterPro" id="IPR034333">
    <property type="entry name" value="GST_Zeta_N"/>
</dbReference>
<evidence type="ECO:0000313" key="4">
    <source>
        <dbReference type="EMBL" id="EQB15084.1"/>
    </source>
</evidence>
<dbReference type="GO" id="GO:0016034">
    <property type="term" value="F:maleylacetoacetate isomerase activity"/>
    <property type="evidence" value="ECO:0007669"/>
    <property type="project" value="TreeGrafter"/>
</dbReference>
<dbReference type="NCBIfam" id="TIGR01262">
    <property type="entry name" value="maiA"/>
    <property type="match status" value="1"/>
</dbReference>
<evidence type="ECO:0008006" key="6">
    <source>
        <dbReference type="Google" id="ProtNLM"/>
    </source>
</evidence>
<dbReference type="AlphaFoldDB" id="T0IZF8"/>
<reference evidence="4 5" key="1">
    <citation type="journal article" date="2013" name="Genome Announc.">
        <title>Genome Sequence of Novosphingobium lindaniclasticum LE124T, Isolated from a Hexachlorocyclohexane Dumpsite.</title>
        <authorList>
            <person name="Saxena A."/>
            <person name="Nayyar N."/>
            <person name="Sangwan N."/>
            <person name="Kumari R."/>
            <person name="Khurana J.P."/>
            <person name="Lal R."/>
        </authorList>
    </citation>
    <scope>NUCLEOTIDE SEQUENCE [LARGE SCALE GENOMIC DNA]</scope>
    <source>
        <strain evidence="4 5">LE124</strain>
    </source>
</reference>
<keyword evidence="5" id="KW-1185">Reference proteome</keyword>
<dbReference type="PROSITE" id="PS50405">
    <property type="entry name" value="GST_CTER"/>
    <property type="match status" value="1"/>
</dbReference>
<dbReference type="GO" id="GO:0006749">
    <property type="term" value="P:glutathione metabolic process"/>
    <property type="evidence" value="ECO:0007669"/>
    <property type="project" value="TreeGrafter"/>
</dbReference>
<proteinExistence type="inferred from homology"/>
<dbReference type="SUPFAM" id="SSF52833">
    <property type="entry name" value="Thioredoxin-like"/>
    <property type="match status" value="1"/>
</dbReference>
<dbReference type="SFLD" id="SFLDS00019">
    <property type="entry name" value="Glutathione_Transferase_(cytos"/>
    <property type="match status" value="1"/>
</dbReference>
<sequence>MRLFSYFRSSASYRVRIALNLKGVPHEVVPVDLATDAHLRSPFAKDNPFKGVPAIETDDAVHGQSMAIIEWLDEAFPANPLLPTKPSERLLARELALAIATELHAPLGRPAIQHIRSELGGDQNAVATWQHRWLEKTLSGVEQRLEDRETLNFLFDRPGYFECVLIPQVYNARLSGFDLGPYPRLRKIDEACARLSAFRAAHPDAQPDSRDQI</sequence>
<dbReference type="InterPro" id="IPR036282">
    <property type="entry name" value="Glutathione-S-Trfase_C_sf"/>
</dbReference>
<dbReference type="GO" id="GO:0004364">
    <property type="term" value="F:glutathione transferase activity"/>
    <property type="evidence" value="ECO:0007669"/>
    <property type="project" value="TreeGrafter"/>
</dbReference>
<dbReference type="InterPro" id="IPR040079">
    <property type="entry name" value="Glutathione_S-Trfase"/>
</dbReference>
<dbReference type="SUPFAM" id="SSF47616">
    <property type="entry name" value="GST C-terminal domain-like"/>
    <property type="match status" value="1"/>
</dbReference>
<dbReference type="OrthoDB" id="509852at2"/>
<dbReference type="SFLD" id="SFLDG00358">
    <property type="entry name" value="Main_(cytGST)"/>
    <property type="match status" value="1"/>
</dbReference>
<comment type="caution">
    <text evidence="4">The sequence shown here is derived from an EMBL/GenBank/DDBJ whole genome shotgun (WGS) entry which is preliminary data.</text>
</comment>
<accession>T0IZF8</accession>
<dbReference type="InterPro" id="IPR005955">
    <property type="entry name" value="GST_Zeta"/>
</dbReference>
<protein>
    <recommendedName>
        <fullName evidence="6">Maleylacetoacetate isomerase</fullName>
    </recommendedName>
</protein>
<name>T0IZF8_9SPHN</name>
<dbReference type="PROSITE" id="PS50404">
    <property type="entry name" value="GST_NTER"/>
    <property type="match status" value="1"/>
</dbReference>
<comment type="similarity">
    <text evidence="1">Belongs to the GST superfamily. Zeta family.</text>
</comment>
<dbReference type="Pfam" id="PF13409">
    <property type="entry name" value="GST_N_2"/>
    <property type="match status" value="1"/>
</dbReference>
<evidence type="ECO:0000256" key="1">
    <source>
        <dbReference type="ARBA" id="ARBA00010007"/>
    </source>
</evidence>
<dbReference type="PATRIC" id="fig|1096930.3.peg.2501"/>
<dbReference type="Proteomes" id="UP000015527">
    <property type="component" value="Unassembled WGS sequence"/>
</dbReference>
<dbReference type="Gene3D" id="3.40.30.10">
    <property type="entry name" value="Glutaredoxin"/>
    <property type="match status" value="1"/>
</dbReference>
<organism evidence="4 5">
    <name type="scientific">Novosphingobium lindaniclasticum LE124</name>
    <dbReference type="NCBI Taxonomy" id="1096930"/>
    <lineage>
        <taxon>Bacteria</taxon>
        <taxon>Pseudomonadati</taxon>
        <taxon>Pseudomonadota</taxon>
        <taxon>Alphaproteobacteria</taxon>
        <taxon>Sphingomonadales</taxon>
        <taxon>Sphingomonadaceae</taxon>
        <taxon>Novosphingobium</taxon>
    </lineage>
</organism>
<dbReference type="EMBL" id="ATHL01000077">
    <property type="protein sequence ID" value="EQB15084.1"/>
    <property type="molecule type" value="Genomic_DNA"/>
</dbReference>
<evidence type="ECO:0000259" key="3">
    <source>
        <dbReference type="PROSITE" id="PS50405"/>
    </source>
</evidence>
<dbReference type="GO" id="GO:0005737">
    <property type="term" value="C:cytoplasm"/>
    <property type="evidence" value="ECO:0007669"/>
    <property type="project" value="InterPro"/>
</dbReference>
<dbReference type="CDD" id="cd03042">
    <property type="entry name" value="GST_N_Zeta"/>
    <property type="match status" value="1"/>
</dbReference>
<dbReference type="Gene3D" id="1.20.1050.10">
    <property type="match status" value="1"/>
</dbReference>
<dbReference type="PANTHER" id="PTHR42673:SF4">
    <property type="entry name" value="MALEYLACETOACETATE ISOMERASE"/>
    <property type="match status" value="1"/>
</dbReference>
<gene>
    <name evidence="4" type="ORF">L284_12525</name>
</gene>
<dbReference type="GO" id="GO:0006559">
    <property type="term" value="P:L-phenylalanine catabolic process"/>
    <property type="evidence" value="ECO:0007669"/>
    <property type="project" value="TreeGrafter"/>
</dbReference>